<name>A0A914VH22_9BILA</name>
<evidence type="ECO:0000313" key="1">
    <source>
        <dbReference type="Proteomes" id="UP000887566"/>
    </source>
</evidence>
<dbReference type="WBParaSite" id="PSAMB.scaffold1949size26476.g15642.t1">
    <property type="protein sequence ID" value="PSAMB.scaffold1949size26476.g15642.t1"/>
    <property type="gene ID" value="PSAMB.scaffold1949size26476.g15642"/>
</dbReference>
<proteinExistence type="predicted"/>
<protein>
    <submittedName>
        <fullName evidence="2">Uncharacterized protein</fullName>
    </submittedName>
</protein>
<reference evidence="2" key="1">
    <citation type="submission" date="2022-11" db="UniProtKB">
        <authorList>
            <consortium name="WormBaseParasite"/>
        </authorList>
    </citation>
    <scope>IDENTIFICATION</scope>
</reference>
<organism evidence="1 2">
    <name type="scientific">Plectus sambesii</name>
    <dbReference type="NCBI Taxonomy" id="2011161"/>
    <lineage>
        <taxon>Eukaryota</taxon>
        <taxon>Metazoa</taxon>
        <taxon>Ecdysozoa</taxon>
        <taxon>Nematoda</taxon>
        <taxon>Chromadorea</taxon>
        <taxon>Plectida</taxon>
        <taxon>Plectina</taxon>
        <taxon>Plectoidea</taxon>
        <taxon>Plectidae</taxon>
        <taxon>Plectus</taxon>
    </lineage>
</organism>
<dbReference type="AlphaFoldDB" id="A0A914VH22"/>
<sequence length="102" mass="11610">MLGATKPGRHRIDWLTWLWTDEVQEKVRQKKKQYQRFLAAKTPENWKAYKEAWSAAKTAVASVQGPVLPIQRYEVADAIGKMECGKATGPDNIPADLWKAKN</sequence>
<keyword evidence="1" id="KW-1185">Reference proteome</keyword>
<accession>A0A914VH22</accession>
<dbReference type="Proteomes" id="UP000887566">
    <property type="component" value="Unplaced"/>
</dbReference>
<evidence type="ECO:0000313" key="2">
    <source>
        <dbReference type="WBParaSite" id="PSAMB.scaffold1949size26476.g15642.t1"/>
    </source>
</evidence>